<dbReference type="PIRSF" id="PIRSF006648">
    <property type="entry name" value="DrrB"/>
    <property type="match status" value="1"/>
</dbReference>
<feature type="domain" description="ABC transmembrane type-2" evidence="6">
    <location>
        <begin position="20"/>
        <end position="251"/>
    </location>
</feature>
<feature type="transmembrane region" description="Helical" evidence="5">
    <location>
        <begin position="21"/>
        <end position="38"/>
    </location>
</feature>
<dbReference type="PROSITE" id="PS51012">
    <property type="entry name" value="ABC_TM2"/>
    <property type="match status" value="1"/>
</dbReference>
<feature type="transmembrane region" description="Helical" evidence="5">
    <location>
        <begin position="172"/>
        <end position="191"/>
    </location>
</feature>
<dbReference type="InterPro" id="IPR005942">
    <property type="entry name" value="Daunbcin-R_ABC-transpt"/>
</dbReference>
<dbReference type="OrthoDB" id="147058at2157"/>
<dbReference type="GO" id="GO:0043190">
    <property type="term" value="C:ATP-binding cassette (ABC) transporter complex"/>
    <property type="evidence" value="ECO:0007669"/>
    <property type="project" value="InterPro"/>
</dbReference>
<evidence type="ECO:0000256" key="2">
    <source>
        <dbReference type="ARBA" id="ARBA00022692"/>
    </source>
</evidence>
<dbReference type="Proteomes" id="UP000067434">
    <property type="component" value="Chromosome"/>
</dbReference>
<keyword evidence="2 5" id="KW-0812">Transmembrane</keyword>
<proteinExistence type="predicted"/>
<dbReference type="KEGG" id="thf:MA03_03335"/>
<dbReference type="PATRIC" id="fig|1550241.5.peg.706"/>
<feature type="transmembrane region" description="Helical" evidence="5">
    <location>
        <begin position="105"/>
        <end position="130"/>
    </location>
</feature>
<dbReference type="HOGENOM" id="CLU_039483_2_3_2"/>
<reference evidence="7 8" key="1">
    <citation type="journal article" date="2015" name="Stand. Genomic Sci.">
        <title>Complete genome sequence of and proposal of Thermofilum uzonense sp. nov. a novel hyperthermophilic crenarchaeon and emended description of the genus Thermofilum.</title>
        <authorList>
            <person name="Toshchakov S.V."/>
            <person name="Korzhenkov A.A."/>
            <person name="Samarov N.I."/>
            <person name="Mazunin I.O."/>
            <person name="Mozhey O.I."/>
            <person name="Shmyr I.S."/>
            <person name="Derbikova K.S."/>
            <person name="Taranov E.A."/>
            <person name="Dominova I.N."/>
            <person name="Bonch-Osmolovskaya E.A."/>
            <person name="Patrushev M.V."/>
            <person name="Podosokorskaya O.A."/>
            <person name="Kublanov I.V."/>
        </authorList>
    </citation>
    <scope>NUCLEOTIDE SEQUENCE [LARGE SCALE GENOMIC DNA]</scope>
    <source>
        <strain evidence="7 8">1807-2</strain>
    </source>
</reference>
<feature type="transmembrane region" description="Helical" evidence="5">
    <location>
        <begin position="230"/>
        <end position="248"/>
    </location>
</feature>
<evidence type="ECO:0000256" key="3">
    <source>
        <dbReference type="ARBA" id="ARBA00022989"/>
    </source>
</evidence>
<sequence>MNGIIPMVYRQIKRFVNARSRLVMTIVQPILWLVFFGLGMSRAFSFPGASVMFGGLSYLSFLASGMVAMTIIVGSFMSGVSVIWDKQFGFLKETLVAPAPRAQIIIGRALGDALVINLQAMIILALVYLIAPGLRIEGVVPVVLYGIVLSLGFASLGIALSVRLSSMEGFQMIVNLITQPLLFMSGIFFPLSTMPDWMRIIAYLNPATYAVDGMRYWLTGVSAFNPMEDVALLLVLTAVLLFLGVRSFEKATIED</sequence>
<accession>A0A0F7FH31</accession>
<dbReference type="Pfam" id="PF01061">
    <property type="entry name" value="ABC2_membrane"/>
    <property type="match status" value="1"/>
</dbReference>
<dbReference type="GeneID" id="25401232"/>
<dbReference type="InterPro" id="IPR000412">
    <property type="entry name" value="ABC_2_transport"/>
</dbReference>
<gene>
    <name evidence="7" type="ORF">MA03_03335</name>
</gene>
<evidence type="ECO:0000256" key="1">
    <source>
        <dbReference type="ARBA" id="ARBA00004141"/>
    </source>
</evidence>
<name>A0A0F7FH31_9CREN</name>
<feature type="transmembrane region" description="Helical" evidence="5">
    <location>
        <begin position="142"/>
        <end position="160"/>
    </location>
</feature>
<keyword evidence="4 5" id="KW-0472">Membrane</keyword>
<dbReference type="InterPro" id="IPR013525">
    <property type="entry name" value="ABC2_TM"/>
</dbReference>
<organism evidence="7 8">
    <name type="scientific">Infirmifilum uzonense</name>
    <dbReference type="NCBI Taxonomy" id="1550241"/>
    <lineage>
        <taxon>Archaea</taxon>
        <taxon>Thermoproteota</taxon>
        <taxon>Thermoprotei</taxon>
        <taxon>Thermofilales</taxon>
        <taxon>Thermofilaceae</taxon>
        <taxon>Infirmifilum</taxon>
    </lineage>
</organism>
<dbReference type="AlphaFoldDB" id="A0A0F7FH31"/>
<dbReference type="PANTHER" id="PTHR43229">
    <property type="entry name" value="NODULATION PROTEIN J"/>
    <property type="match status" value="1"/>
</dbReference>
<keyword evidence="3 5" id="KW-1133">Transmembrane helix</keyword>
<evidence type="ECO:0000313" key="8">
    <source>
        <dbReference type="Proteomes" id="UP000067434"/>
    </source>
</evidence>
<dbReference type="PANTHER" id="PTHR43229:SF2">
    <property type="entry name" value="NODULATION PROTEIN J"/>
    <property type="match status" value="1"/>
</dbReference>
<evidence type="ECO:0000313" key="7">
    <source>
        <dbReference type="EMBL" id="AKG38508.1"/>
    </source>
</evidence>
<dbReference type="STRING" id="1550241.MA03_03335"/>
<comment type="subcellular location">
    <subcellularLocation>
        <location evidence="1">Membrane</location>
        <topology evidence="1">Multi-pass membrane protein</topology>
    </subcellularLocation>
</comment>
<dbReference type="RefSeq" id="WP_052883919.1">
    <property type="nucleotide sequence ID" value="NZ_CP009961.1"/>
</dbReference>
<dbReference type="InterPro" id="IPR051784">
    <property type="entry name" value="Nod_factor_ABC_transporter"/>
</dbReference>
<dbReference type="NCBIfam" id="TIGR01247">
    <property type="entry name" value="drrB"/>
    <property type="match status" value="1"/>
</dbReference>
<dbReference type="PRINTS" id="PR00164">
    <property type="entry name" value="ABC2TRNSPORT"/>
</dbReference>
<evidence type="ECO:0000259" key="6">
    <source>
        <dbReference type="PROSITE" id="PS51012"/>
    </source>
</evidence>
<dbReference type="InterPro" id="IPR047817">
    <property type="entry name" value="ABC2_TM_bact-type"/>
</dbReference>
<evidence type="ECO:0000256" key="5">
    <source>
        <dbReference type="SAM" id="Phobius"/>
    </source>
</evidence>
<evidence type="ECO:0000256" key="4">
    <source>
        <dbReference type="ARBA" id="ARBA00023136"/>
    </source>
</evidence>
<feature type="transmembrane region" description="Helical" evidence="5">
    <location>
        <begin position="58"/>
        <end position="84"/>
    </location>
</feature>
<protein>
    <submittedName>
        <fullName evidence="7">ABC transporter</fullName>
    </submittedName>
</protein>
<dbReference type="GO" id="GO:0140359">
    <property type="term" value="F:ABC-type transporter activity"/>
    <property type="evidence" value="ECO:0007669"/>
    <property type="project" value="InterPro"/>
</dbReference>
<keyword evidence="8" id="KW-1185">Reference proteome</keyword>
<dbReference type="EMBL" id="CP009961">
    <property type="protein sequence ID" value="AKG38508.1"/>
    <property type="molecule type" value="Genomic_DNA"/>
</dbReference>